<reference evidence="3 4" key="1">
    <citation type="submission" date="2023-02" db="EMBL/GenBank/DDBJ databases">
        <title>Genome sequence of Mucilaginibacter jinjuensis strain KACC 16571.</title>
        <authorList>
            <person name="Kim S."/>
            <person name="Heo J."/>
            <person name="Kwon S.-W."/>
        </authorList>
    </citation>
    <scope>NUCLEOTIDE SEQUENCE [LARGE SCALE GENOMIC DNA]</scope>
    <source>
        <strain evidence="3 4">KACC 16571</strain>
    </source>
</reference>
<protein>
    <submittedName>
        <fullName evidence="3">Glycosyl transferase family 90</fullName>
    </submittedName>
</protein>
<gene>
    <name evidence="3" type="ORF">PQO05_02165</name>
</gene>
<dbReference type="RefSeq" id="WP_273630997.1">
    <property type="nucleotide sequence ID" value="NZ_CP117167.1"/>
</dbReference>
<accession>A0ABY7T8J5</accession>
<dbReference type="Proteomes" id="UP001216139">
    <property type="component" value="Chromosome"/>
</dbReference>
<organism evidence="3 4">
    <name type="scientific">Mucilaginibacter jinjuensis</name>
    <dbReference type="NCBI Taxonomy" id="1176721"/>
    <lineage>
        <taxon>Bacteria</taxon>
        <taxon>Pseudomonadati</taxon>
        <taxon>Bacteroidota</taxon>
        <taxon>Sphingobacteriia</taxon>
        <taxon>Sphingobacteriales</taxon>
        <taxon>Sphingobacteriaceae</taxon>
        <taxon>Mucilaginibacter</taxon>
    </lineage>
</organism>
<evidence type="ECO:0000259" key="2">
    <source>
        <dbReference type="SMART" id="SM00672"/>
    </source>
</evidence>
<dbReference type="InterPro" id="IPR006598">
    <property type="entry name" value="CAP10"/>
</dbReference>
<dbReference type="Pfam" id="PF05686">
    <property type="entry name" value="Glyco_transf_90"/>
    <property type="match status" value="1"/>
</dbReference>
<sequence length="324" mass="37944">MFFKKLSAKIRKNRIGYYAKTFLRQLPPAGLYESMLSKKLTTIKQFDKAYLAERVDYYNKLNKATELGDDAFALKDMQMRQSPKTYNFDTFEYSRYFDRNLKISLLRGDVTHVPDTPSIQKSRPVDGDNVNAVLLNLDKKRHFVFIKDNVKFSDKKDMLIGRGNMTQPHRIRFMEQYFDNPLCDLGQVNKEGGNPKWIKPKISIAEHLAYKFILSLEGNDVATNLKWIMSSSSIAVMPKPKYETWFMEGRLVADHHYILIKDDYSDLEEKLQYYIAHPEKAQAIVNNANAFVKQFFNKKQEDLIALLVLEKYFYYTSQIAERSI</sequence>
<dbReference type="GO" id="GO:0016740">
    <property type="term" value="F:transferase activity"/>
    <property type="evidence" value="ECO:0007669"/>
    <property type="project" value="UniProtKB-KW"/>
</dbReference>
<keyword evidence="4" id="KW-1185">Reference proteome</keyword>
<evidence type="ECO:0000313" key="4">
    <source>
        <dbReference type="Proteomes" id="UP001216139"/>
    </source>
</evidence>
<dbReference type="PANTHER" id="PTHR12203:SF35">
    <property type="entry name" value="PROTEIN O-GLUCOSYLTRANSFERASE 1"/>
    <property type="match status" value="1"/>
</dbReference>
<dbReference type="InterPro" id="IPR051091">
    <property type="entry name" value="O-Glucosyltr/Glycosyltrsf_90"/>
</dbReference>
<name>A0ABY7T8J5_9SPHI</name>
<evidence type="ECO:0000256" key="1">
    <source>
        <dbReference type="ARBA" id="ARBA00022679"/>
    </source>
</evidence>
<dbReference type="EMBL" id="CP117167">
    <property type="protein sequence ID" value="WCT12736.1"/>
    <property type="molecule type" value="Genomic_DNA"/>
</dbReference>
<evidence type="ECO:0000313" key="3">
    <source>
        <dbReference type="EMBL" id="WCT12736.1"/>
    </source>
</evidence>
<proteinExistence type="predicted"/>
<keyword evidence="1 3" id="KW-0808">Transferase</keyword>
<dbReference type="SMART" id="SM00672">
    <property type="entry name" value="CAP10"/>
    <property type="match status" value="1"/>
</dbReference>
<dbReference type="PANTHER" id="PTHR12203">
    <property type="entry name" value="KDEL LYS-ASP-GLU-LEU CONTAINING - RELATED"/>
    <property type="match status" value="1"/>
</dbReference>
<feature type="domain" description="Glycosyl transferase CAP10" evidence="2">
    <location>
        <begin position="112"/>
        <end position="311"/>
    </location>
</feature>